<dbReference type="SMART" id="SM00646">
    <property type="entry name" value="Ami_3"/>
    <property type="match status" value="1"/>
</dbReference>
<proteinExistence type="predicted"/>
<accession>A0A938BN44</accession>
<evidence type="ECO:0000313" key="4">
    <source>
        <dbReference type="EMBL" id="MBM3316848.1"/>
    </source>
</evidence>
<dbReference type="InterPro" id="IPR050695">
    <property type="entry name" value="N-acetylmuramoyl_amidase_3"/>
</dbReference>
<dbReference type="AlphaFoldDB" id="A0A938BN44"/>
<gene>
    <name evidence="4" type="ORF">FJY75_03250</name>
</gene>
<feature type="region of interest" description="Disordered" evidence="2">
    <location>
        <begin position="1"/>
        <end position="32"/>
    </location>
</feature>
<feature type="region of interest" description="Disordered" evidence="2">
    <location>
        <begin position="400"/>
        <end position="429"/>
    </location>
</feature>
<sequence length="429" mass="45936">MSRQGRSERAPTSPVRRAGRARGRAARARGRLRRPGAPAAALALLLILGAGVPAGAAELLRIRTWGGDEHFRVVLDLSEPAVHEDRVVGDPDRVAINLRDSRAGDLAIPETGDWMVQRIRINRLGMTVQVVLDLAGPARTKIFDLPPEGDRPARVVCDVFRPRARPKPERPPAFVVVLDPGHGGRDPGAVHRRLQEKEIVLDVARRAAARLGREPGVEVHLTRQRDTFVSLAGRARRAQQESADIFISIHVNGARSGAPRGAEVFFLSLAGASDVAARELAALENAAVTEEADPLLGEIAELPFAVDLLKTDTVRRSSLLAEAILDRLVESRLAASRGVKQANFVVLRSCRVPSALVELGFLSNPEDARQLASDGHREALAGAIAEGVLEFRDRFARRHGGAALPGGPAEAPDAGGPVSGRLNPPAPSR</sequence>
<dbReference type="GO" id="GO:0008745">
    <property type="term" value="F:N-acetylmuramoyl-L-alanine amidase activity"/>
    <property type="evidence" value="ECO:0007669"/>
    <property type="project" value="InterPro"/>
</dbReference>
<reference evidence="4" key="1">
    <citation type="submission" date="2019-03" db="EMBL/GenBank/DDBJ databases">
        <title>Lake Tanganyika Metagenome-Assembled Genomes (MAGs).</title>
        <authorList>
            <person name="Tran P."/>
        </authorList>
    </citation>
    <scope>NUCLEOTIDE SEQUENCE</scope>
    <source>
        <strain evidence="4">M_DeepCast_400m_m2_100</strain>
    </source>
</reference>
<dbReference type="GO" id="GO:0009253">
    <property type="term" value="P:peptidoglycan catabolic process"/>
    <property type="evidence" value="ECO:0007669"/>
    <property type="project" value="InterPro"/>
</dbReference>
<keyword evidence="1" id="KW-0378">Hydrolase</keyword>
<dbReference type="CDD" id="cd02696">
    <property type="entry name" value="MurNAc-LAA"/>
    <property type="match status" value="1"/>
</dbReference>
<dbReference type="GO" id="GO:0030288">
    <property type="term" value="C:outer membrane-bounded periplasmic space"/>
    <property type="evidence" value="ECO:0007669"/>
    <property type="project" value="TreeGrafter"/>
</dbReference>
<dbReference type="SUPFAM" id="SSF53187">
    <property type="entry name" value="Zn-dependent exopeptidases"/>
    <property type="match status" value="1"/>
</dbReference>
<dbReference type="PANTHER" id="PTHR30404:SF0">
    <property type="entry name" value="N-ACETYLMURAMOYL-L-ALANINE AMIDASE AMIC"/>
    <property type="match status" value="1"/>
</dbReference>
<dbReference type="Gene3D" id="3.40.630.40">
    <property type="entry name" value="Zn-dependent exopeptidases"/>
    <property type="match status" value="1"/>
</dbReference>
<feature type="domain" description="MurNAc-LAA" evidence="3">
    <location>
        <begin position="235"/>
        <end position="389"/>
    </location>
</feature>
<dbReference type="Pfam" id="PF11741">
    <property type="entry name" value="AMIN"/>
    <property type="match status" value="1"/>
</dbReference>
<dbReference type="EMBL" id="VGIY01000047">
    <property type="protein sequence ID" value="MBM3316848.1"/>
    <property type="molecule type" value="Genomic_DNA"/>
</dbReference>
<dbReference type="Proteomes" id="UP000748308">
    <property type="component" value="Unassembled WGS sequence"/>
</dbReference>
<dbReference type="InterPro" id="IPR021731">
    <property type="entry name" value="AMIN_dom"/>
</dbReference>
<dbReference type="InterPro" id="IPR002508">
    <property type="entry name" value="MurNAc-LAA_cat"/>
</dbReference>
<feature type="compositionally biased region" description="Low complexity" evidence="2">
    <location>
        <begin position="401"/>
        <end position="416"/>
    </location>
</feature>
<dbReference type="Gene3D" id="2.60.40.3500">
    <property type="match status" value="1"/>
</dbReference>
<comment type="caution">
    <text evidence="4">The sequence shown here is derived from an EMBL/GenBank/DDBJ whole genome shotgun (WGS) entry which is preliminary data.</text>
</comment>
<dbReference type="Pfam" id="PF01520">
    <property type="entry name" value="Amidase_3"/>
    <property type="match status" value="1"/>
</dbReference>
<evidence type="ECO:0000256" key="2">
    <source>
        <dbReference type="SAM" id="MobiDB-lite"/>
    </source>
</evidence>
<evidence type="ECO:0000259" key="3">
    <source>
        <dbReference type="SMART" id="SM00646"/>
    </source>
</evidence>
<organism evidence="4 5">
    <name type="scientific">Eiseniibacteriota bacterium</name>
    <dbReference type="NCBI Taxonomy" id="2212470"/>
    <lineage>
        <taxon>Bacteria</taxon>
        <taxon>Candidatus Eiseniibacteriota</taxon>
    </lineage>
</organism>
<evidence type="ECO:0000256" key="1">
    <source>
        <dbReference type="ARBA" id="ARBA00022801"/>
    </source>
</evidence>
<feature type="compositionally biased region" description="Basic residues" evidence="2">
    <location>
        <begin position="17"/>
        <end position="32"/>
    </location>
</feature>
<protein>
    <submittedName>
        <fullName evidence="4">N-acetylmuramoyl-L-alanine amidase</fullName>
    </submittedName>
</protein>
<dbReference type="PANTHER" id="PTHR30404">
    <property type="entry name" value="N-ACETYLMURAMOYL-L-ALANINE AMIDASE"/>
    <property type="match status" value="1"/>
</dbReference>
<evidence type="ECO:0000313" key="5">
    <source>
        <dbReference type="Proteomes" id="UP000748308"/>
    </source>
</evidence>
<name>A0A938BN44_UNCEI</name>